<name>A0ABT9T5Y0_9GAMM</name>
<evidence type="ECO:0000313" key="9">
    <source>
        <dbReference type="Proteomes" id="UP001237737"/>
    </source>
</evidence>
<dbReference type="InterPro" id="IPR029063">
    <property type="entry name" value="SAM-dependent_MTases_sf"/>
</dbReference>
<dbReference type="PANTHER" id="PTHR30481:SF3">
    <property type="entry name" value="DNA ADENINE METHYLASE"/>
    <property type="match status" value="1"/>
</dbReference>
<reference evidence="8 9" key="1">
    <citation type="submission" date="2023-07" db="EMBL/GenBank/DDBJ databases">
        <title>Sorghum-associated microbial communities from plants grown in Nebraska, USA.</title>
        <authorList>
            <person name="Schachtman D."/>
        </authorList>
    </citation>
    <scope>NUCLEOTIDE SEQUENCE [LARGE SCALE GENOMIC DNA]</scope>
    <source>
        <strain evidence="8 9">CC60</strain>
    </source>
</reference>
<dbReference type="InterPro" id="IPR012263">
    <property type="entry name" value="M_m6A_EcoRV"/>
</dbReference>
<dbReference type="NCBIfam" id="TIGR00571">
    <property type="entry name" value="dam"/>
    <property type="match status" value="1"/>
</dbReference>
<dbReference type="Pfam" id="PF02086">
    <property type="entry name" value="MethyltransfD12"/>
    <property type="match status" value="1"/>
</dbReference>
<evidence type="ECO:0000256" key="1">
    <source>
        <dbReference type="ARBA" id="ARBA00006594"/>
    </source>
</evidence>
<dbReference type="InterPro" id="IPR023095">
    <property type="entry name" value="Ade_MeTrfase_dom_2"/>
</dbReference>
<keyword evidence="4 7" id="KW-0808">Transferase</keyword>
<evidence type="ECO:0000256" key="4">
    <source>
        <dbReference type="ARBA" id="ARBA00022679"/>
    </source>
</evidence>
<dbReference type="GO" id="GO:0009007">
    <property type="term" value="F:site-specific DNA-methyltransferase (adenine-specific) activity"/>
    <property type="evidence" value="ECO:0007669"/>
    <property type="project" value="UniProtKB-EC"/>
</dbReference>
<dbReference type="EC" id="2.1.1.72" evidence="2 7"/>
<evidence type="ECO:0000256" key="2">
    <source>
        <dbReference type="ARBA" id="ARBA00011900"/>
    </source>
</evidence>
<dbReference type="PRINTS" id="PR00505">
    <property type="entry name" value="D12N6MTFRASE"/>
</dbReference>
<comment type="similarity">
    <text evidence="1 7">Belongs to the N(4)/N(6)-methyltransferase family.</text>
</comment>
<sequence>MTKPDVRKIKSGPLLRWAGSKQRLVPRLAEYWNTSFKRYLEPFTGSAALFFHLDPKRACLNDINEQLIECYEELANDPDALHRRVTAISSTEEKYYVIRALDPKVLTSAERAARFIYLNRHCFNGIYRTNSDGKFNVPYGAAKAGAVPTIEKFRDCARAIARAQLTSLDFDTFLKKNVKSGDFVYLDPPYAVANRRIFRQYDKHSFGIEDVERLQNCLELIDSRGASFVVSYALSAEIKPIVQQWGARRVTAQRNVAGFAEHRRKAVEVIITNIKE</sequence>
<proteinExistence type="inferred from homology"/>
<evidence type="ECO:0000256" key="5">
    <source>
        <dbReference type="ARBA" id="ARBA00022691"/>
    </source>
</evidence>
<dbReference type="GO" id="GO:0032259">
    <property type="term" value="P:methylation"/>
    <property type="evidence" value="ECO:0007669"/>
    <property type="project" value="UniProtKB-KW"/>
</dbReference>
<dbReference type="InterPro" id="IPR012327">
    <property type="entry name" value="MeTrfase_D12"/>
</dbReference>
<evidence type="ECO:0000313" key="8">
    <source>
        <dbReference type="EMBL" id="MDQ0011542.1"/>
    </source>
</evidence>
<dbReference type="SUPFAM" id="SSF53335">
    <property type="entry name" value="S-adenosyl-L-methionine-dependent methyltransferases"/>
    <property type="match status" value="1"/>
</dbReference>
<dbReference type="PIRSF" id="PIRSF000398">
    <property type="entry name" value="M_m6A_EcoRV"/>
    <property type="match status" value="1"/>
</dbReference>
<dbReference type="Proteomes" id="UP001237737">
    <property type="component" value="Unassembled WGS sequence"/>
</dbReference>
<organism evidence="8 9">
    <name type="scientific">Luteibacter jiangsuensis</name>
    <dbReference type="NCBI Taxonomy" id="637577"/>
    <lineage>
        <taxon>Bacteria</taxon>
        <taxon>Pseudomonadati</taxon>
        <taxon>Pseudomonadota</taxon>
        <taxon>Gammaproteobacteria</taxon>
        <taxon>Lysobacterales</taxon>
        <taxon>Rhodanobacteraceae</taxon>
        <taxon>Luteibacter</taxon>
    </lineage>
</organism>
<evidence type="ECO:0000256" key="6">
    <source>
        <dbReference type="ARBA" id="ARBA00047942"/>
    </source>
</evidence>
<keyword evidence="3 7" id="KW-0489">Methyltransferase</keyword>
<keyword evidence="5 7" id="KW-0949">S-adenosyl-L-methionine</keyword>
<dbReference type="EMBL" id="JAUSSK010000006">
    <property type="protein sequence ID" value="MDQ0011542.1"/>
    <property type="molecule type" value="Genomic_DNA"/>
</dbReference>
<accession>A0ABT9T5Y0</accession>
<dbReference type="PANTHER" id="PTHR30481">
    <property type="entry name" value="DNA ADENINE METHYLASE"/>
    <property type="match status" value="1"/>
</dbReference>
<protein>
    <recommendedName>
        <fullName evidence="2 7">Site-specific DNA-methyltransferase (adenine-specific)</fullName>
        <ecNumber evidence="2 7">2.1.1.72</ecNumber>
    </recommendedName>
</protein>
<gene>
    <name evidence="8" type="ORF">J2T07_003756</name>
</gene>
<keyword evidence="9" id="KW-1185">Reference proteome</keyword>
<dbReference type="Gene3D" id="3.40.50.150">
    <property type="entry name" value="Vaccinia Virus protein VP39"/>
    <property type="match status" value="1"/>
</dbReference>
<evidence type="ECO:0000256" key="3">
    <source>
        <dbReference type="ARBA" id="ARBA00022603"/>
    </source>
</evidence>
<comment type="caution">
    <text evidence="8">The sequence shown here is derived from an EMBL/GenBank/DDBJ whole genome shotgun (WGS) entry which is preliminary data.</text>
</comment>
<dbReference type="InterPro" id="IPR002052">
    <property type="entry name" value="DNA_methylase_N6_adenine_CS"/>
</dbReference>
<dbReference type="Gene3D" id="1.10.1020.10">
    <property type="entry name" value="Adenine-specific Methyltransferase, Domain 2"/>
    <property type="match status" value="1"/>
</dbReference>
<dbReference type="RefSeq" id="WP_306852227.1">
    <property type="nucleotide sequence ID" value="NZ_JAUSSK010000006.1"/>
</dbReference>
<evidence type="ECO:0000256" key="7">
    <source>
        <dbReference type="RuleBase" id="RU361257"/>
    </source>
</evidence>
<dbReference type="PROSITE" id="PS00092">
    <property type="entry name" value="N6_MTASE"/>
    <property type="match status" value="1"/>
</dbReference>
<comment type="catalytic activity">
    <reaction evidence="6 7">
        <text>a 2'-deoxyadenosine in DNA + S-adenosyl-L-methionine = an N(6)-methyl-2'-deoxyadenosine in DNA + S-adenosyl-L-homocysteine + H(+)</text>
        <dbReference type="Rhea" id="RHEA:15197"/>
        <dbReference type="Rhea" id="RHEA-COMP:12418"/>
        <dbReference type="Rhea" id="RHEA-COMP:12419"/>
        <dbReference type="ChEBI" id="CHEBI:15378"/>
        <dbReference type="ChEBI" id="CHEBI:57856"/>
        <dbReference type="ChEBI" id="CHEBI:59789"/>
        <dbReference type="ChEBI" id="CHEBI:90615"/>
        <dbReference type="ChEBI" id="CHEBI:90616"/>
        <dbReference type="EC" id="2.1.1.72"/>
    </reaction>
</comment>